<protein>
    <submittedName>
        <fullName evidence="1">Unannotated protein</fullName>
    </submittedName>
</protein>
<proteinExistence type="predicted"/>
<gene>
    <name evidence="1" type="ORF">UFOPK3720_00114</name>
</gene>
<sequence length="104" mass="11575">MNSRPGTFARLGHDYRIDARLGIERALGLSTTPAQADSIEAALRRREQQWATRRMVARKLDRARKSIERTMQEWGTTVADVDPTVEKALGPLSWFGQISGPPGA</sequence>
<accession>A0A6J7HH44</accession>
<reference evidence="1" key="1">
    <citation type="submission" date="2020-05" db="EMBL/GenBank/DDBJ databases">
        <authorList>
            <person name="Chiriac C."/>
            <person name="Salcher M."/>
            <person name="Ghai R."/>
            <person name="Kavagutti S V."/>
        </authorList>
    </citation>
    <scope>NUCLEOTIDE SEQUENCE</scope>
</reference>
<name>A0A6J7HH44_9ZZZZ</name>
<dbReference type="EMBL" id="CAFBNB010000011">
    <property type="protein sequence ID" value="CAB4918832.1"/>
    <property type="molecule type" value="Genomic_DNA"/>
</dbReference>
<organism evidence="1">
    <name type="scientific">freshwater metagenome</name>
    <dbReference type="NCBI Taxonomy" id="449393"/>
    <lineage>
        <taxon>unclassified sequences</taxon>
        <taxon>metagenomes</taxon>
        <taxon>ecological metagenomes</taxon>
    </lineage>
</organism>
<dbReference type="AlphaFoldDB" id="A0A6J7HH44"/>
<evidence type="ECO:0000313" key="1">
    <source>
        <dbReference type="EMBL" id="CAB4918832.1"/>
    </source>
</evidence>